<reference evidence="1 2" key="1">
    <citation type="submission" date="2018-06" db="EMBL/GenBank/DDBJ databases">
        <title>Azoarcus communis strain SWub3 genome.</title>
        <authorList>
            <person name="Zorraquino Salvo V."/>
            <person name="Toubiana D."/>
            <person name="Blumwald E."/>
        </authorList>
    </citation>
    <scope>NUCLEOTIDE SEQUENCE [LARGE SCALE GENOMIC DNA]</scope>
    <source>
        <strain evidence="1 2">SWub3</strain>
    </source>
</reference>
<dbReference type="AlphaFoldDB" id="A0A323UQI1"/>
<keyword evidence="2" id="KW-1185">Reference proteome</keyword>
<name>A0A323UQI1_9RHOO</name>
<dbReference type="EMBL" id="QKOE01000019">
    <property type="protein sequence ID" value="PZA14945.1"/>
    <property type="molecule type" value="Genomic_DNA"/>
</dbReference>
<proteinExistence type="predicted"/>
<gene>
    <name evidence="1" type="ORF">DNK49_19060</name>
</gene>
<accession>A0A323UQI1</accession>
<dbReference type="RefSeq" id="WP_110528390.1">
    <property type="nucleotide sequence ID" value="NZ_QKOE01000019.1"/>
</dbReference>
<dbReference type="OrthoDB" id="6880023at2"/>
<evidence type="ECO:0000313" key="2">
    <source>
        <dbReference type="Proteomes" id="UP000248259"/>
    </source>
</evidence>
<dbReference type="Proteomes" id="UP000248259">
    <property type="component" value="Unassembled WGS sequence"/>
</dbReference>
<sequence length="223" mass="25360">MTLADLIRRVRVAADDLRVPYLWRTENITDWLNDGEAEAAIRARLLRATPSTASSLCEVAFSANVAEREMDPALFEISHQTWRPLNGARSSPLRLVSREWIDGHRPDWRDLDPDDPQFLVRDANLLRLVPAPGVGGTLLLEGYRLPLRQMVNDDDTPEIGGVHHIHLVQWALYKGYSIPDTETYDPNRAARAESEFSRYFGPRPDADLRHAGRADEPHHNIAW</sequence>
<organism evidence="1 2">
    <name type="scientific">Parazoarcus communis SWub3 = DSM 12120</name>
    <dbReference type="NCBI Taxonomy" id="1121029"/>
    <lineage>
        <taxon>Bacteria</taxon>
        <taxon>Pseudomonadati</taxon>
        <taxon>Pseudomonadota</taxon>
        <taxon>Betaproteobacteria</taxon>
        <taxon>Rhodocyclales</taxon>
        <taxon>Zoogloeaceae</taxon>
        <taxon>Parazoarcus</taxon>
    </lineage>
</organism>
<dbReference type="Pfam" id="PF24175">
    <property type="entry name" value="SU10_adaptor"/>
    <property type="match status" value="1"/>
</dbReference>
<evidence type="ECO:0000313" key="1">
    <source>
        <dbReference type="EMBL" id="PZA14945.1"/>
    </source>
</evidence>
<comment type="caution">
    <text evidence="1">The sequence shown here is derived from an EMBL/GenBank/DDBJ whole genome shotgun (WGS) entry which is preliminary data.</text>
</comment>
<protein>
    <submittedName>
        <fullName evidence="1">Uncharacterized protein</fullName>
    </submittedName>
</protein>
<dbReference type="InterPro" id="IPR056209">
    <property type="entry name" value="SU10_adaptor"/>
</dbReference>